<dbReference type="PIRSF" id="PIRSF000103">
    <property type="entry name" value="HIBADH"/>
    <property type="match status" value="1"/>
</dbReference>
<dbReference type="InterPro" id="IPR008927">
    <property type="entry name" value="6-PGluconate_DH-like_C_sf"/>
</dbReference>
<sequence length="297" mass="31442">MSRIGFAGIGRMGLPMCANLVGAGYAVTAFDVRAERKEAAIGCGARWSTNPRAVAAGADVFITMVPGPPEVRDLMLRDGVAEALPPESVWLDMTSNSPEVVRPIRERLLARGVRVLEAPVGGGPAESRDGSLKLFVGGEADLVDQLRPLLAVLGDPDRIVLAGGHDHGYTAKLLVNLLWFGQAVATAEALLLGKSAGLDLGVLRDALRDSAAAGAFLHKDLDALLAGDYLRSFGLDRVCEELATLTDLGRDHGTPFELSEVVARTHRRALARYGPADGELLAVALLEEEAGLRLRDP</sequence>
<dbReference type="InterPro" id="IPR015815">
    <property type="entry name" value="HIBADH-related"/>
</dbReference>
<dbReference type="Proteomes" id="UP001501116">
    <property type="component" value="Unassembled WGS sequence"/>
</dbReference>
<dbReference type="InterPro" id="IPR036291">
    <property type="entry name" value="NAD(P)-bd_dom_sf"/>
</dbReference>
<keyword evidence="2" id="KW-0560">Oxidoreductase</keyword>
<dbReference type="SUPFAM" id="SSF48179">
    <property type="entry name" value="6-phosphogluconate dehydrogenase C-terminal domain-like"/>
    <property type="match status" value="1"/>
</dbReference>
<dbReference type="Pfam" id="PF14833">
    <property type="entry name" value="NAD_binding_11"/>
    <property type="match status" value="1"/>
</dbReference>
<feature type="domain" description="6-phosphogluconate dehydrogenase NADP-binding" evidence="4">
    <location>
        <begin position="3"/>
        <end position="155"/>
    </location>
</feature>
<name>A0ABN2QX43_9PSEU</name>
<evidence type="ECO:0000259" key="4">
    <source>
        <dbReference type="Pfam" id="PF03446"/>
    </source>
</evidence>
<evidence type="ECO:0000313" key="7">
    <source>
        <dbReference type="Proteomes" id="UP001501116"/>
    </source>
</evidence>
<dbReference type="Pfam" id="PF03446">
    <property type="entry name" value="NAD_binding_2"/>
    <property type="match status" value="1"/>
</dbReference>
<protein>
    <submittedName>
        <fullName evidence="6">NAD(P)-dependent oxidoreductase</fullName>
    </submittedName>
</protein>
<proteinExistence type="inferred from homology"/>
<reference evidence="6 7" key="1">
    <citation type="journal article" date="2019" name="Int. J. Syst. Evol. Microbiol.">
        <title>The Global Catalogue of Microorganisms (GCM) 10K type strain sequencing project: providing services to taxonomists for standard genome sequencing and annotation.</title>
        <authorList>
            <consortium name="The Broad Institute Genomics Platform"/>
            <consortium name="The Broad Institute Genome Sequencing Center for Infectious Disease"/>
            <person name="Wu L."/>
            <person name="Ma J."/>
        </authorList>
    </citation>
    <scope>NUCLEOTIDE SEQUENCE [LARGE SCALE GENOMIC DNA]</scope>
    <source>
        <strain evidence="6 7">JCM 14545</strain>
    </source>
</reference>
<dbReference type="PANTHER" id="PTHR43060:SF15">
    <property type="entry name" value="3-HYDROXYISOBUTYRATE DEHYDROGENASE-LIKE 1, MITOCHONDRIAL-RELATED"/>
    <property type="match status" value="1"/>
</dbReference>
<dbReference type="InterPro" id="IPR013328">
    <property type="entry name" value="6PGD_dom2"/>
</dbReference>
<gene>
    <name evidence="6" type="ORF">GCM10009754_32790</name>
</gene>
<comment type="caution">
    <text evidence="6">The sequence shown here is derived from an EMBL/GenBank/DDBJ whole genome shotgun (WGS) entry which is preliminary data.</text>
</comment>
<dbReference type="PANTHER" id="PTHR43060">
    <property type="entry name" value="3-HYDROXYISOBUTYRATE DEHYDROGENASE-LIKE 1, MITOCHONDRIAL-RELATED"/>
    <property type="match status" value="1"/>
</dbReference>
<evidence type="ECO:0000259" key="5">
    <source>
        <dbReference type="Pfam" id="PF14833"/>
    </source>
</evidence>
<dbReference type="InterPro" id="IPR029154">
    <property type="entry name" value="HIBADH-like_NADP-bd"/>
</dbReference>
<dbReference type="RefSeq" id="WP_344418599.1">
    <property type="nucleotide sequence ID" value="NZ_BAAANN010000012.1"/>
</dbReference>
<evidence type="ECO:0000256" key="3">
    <source>
        <dbReference type="ARBA" id="ARBA00023027"/>
    </source>
</evidence>
<dbReference type="EMBL" id="BAAANN010000012">
    <property type="protein sequence ID" value="GAA1959736.1"/>
    <property type="molecule type" value="Genomic_DNA"/>
</dbReference>
<keyword evidence="3" id="KW-0520">NAD</keyword>
<evidence type="ECO:0000313" key="6">
    <source>
        <dbReference type="EMBL" id="GAA1959736.1"/>
    </source>
</evidence>
<dbReference type="Gene3D" id="3.40.50.720">
    <property type="entry name" value="NAD(P)-binding Rossmann-like Domain"/>
    <property type="match status" value="1"/>
</dbReference>
<keyword evidence="7" id="KW-1185">Reference proteome</keyword>
<dbReference type="SUPFAM" id="SSF51735">
    <property type="entry name" value="NAD(P)-binding Rossmann-fold domains"/>
    <property type="match status" value="1"/>
</dbReference>
<accession>A0ABN2QX43</accession>
<feature type="domain" description="3-hydroxyisobutyrate dehydrogenase-like NAD-binding" evidence="5">
    <location>
        <begin position="168"/>
        <end position="279"/>
    </location>
</feature>
<evidence type="ECO:0000256" key="2">
    <source>
        <dbReference type="ARBA" id="ARBA00023002"/>
    </source>
</evidence>
<comment type="similarity">
    <text evidence="1">Belongs to the HIBADH-related family.</text>
</comment>
<dbReference type="Gene3D" id="1.10.1040.10">
    <property type="entry name" value="N-(1-d-carboxylethyl)-l-norvaline Dehydrogenase, domain 2"/>
    <property type="match status" value="1"/>
</dbReference>
<evidence type="ECO:0000256" key="1">
    <source>
        <dbReference type="ARBA" id="ARBA00009080"/>
    </source>
</evidence>
<organism evidence="6 7">
    <name type="scientific">Amycolatopsis minnesotensis</name>
    <dbReference type="NCBI Taxonomy" id="337894"/>
    <lineage>
        <taxon>Bacteria</taxon>
        <taxon>Bacillati</taxon>
        <taxon>Actinomycetota</taxon>
        <taxon>Actinomycetes</taxon>
        <taxon>Pseudonocardiales</taxon>
        <taxon>Pseudonocardiaceae</taxon>
        <taxon>Amycolatopsis</taxon>
    </lineage>
</organism>
<dbReference type="InterPro" id="IPR006115">
    <property type="entry name" value="6PGDH_NADP-bd"/>
</dbReference>